<dbReference type="CDD" id="cd02440">
    <property type="entry name" value="AdoMet_MTases"/>
    <property type="match status" value="1"/>
</dbReference>
<dbReference type="SUPFAM" id="SSF53335">
    <property type="entry name" value="S-adenosyl-L-methionine-dependent methyltransferases"/>
    <property type="match status" value="1"/>
</dbReference>
<reference evidence="8" key="1">
    <citation type="submission" date="2011-04" db="EMBL/GenBank/DDBJ databases">
        <title>Complete sequence of Cellvibrio gilvus ATCC 13127.</title>
        <authorList>
            <person name="Lucas S."/>
            <person name="Han J."/>
            <person name="Lapidus A."/>
            <person name="Cheng J.-F."/>
            <person name="Goodwin L."/>
            <person name="Pitluck S."/>
            <person name="Peters L."/>
            <person name="Munk A."/>
            <person name="Detter J.C."/>
            <person name="Han C."/>
            <person name="Tapia R."/>
            <person name="Land M."/>
            <person name="Hauser L."/>
            <person name="Kyrpides N."/>
            <person name="Ivanova N."/>
            <person name="Ovchinnikova G."/>
            <person name="Pagani I."/>
            <person name="Mead D."/>
            <person name="Brumm P."/>
            <person name="Woyke T."/>
        </authorList>
    </citation>
    <scope>NUCLEOTIDE SEQUENCE [LARGE SCALE GENOMIC DNA]</scope>
    <source>
        <strain evidence="8">ATCC 13127 / NRRL B-14078</strain>
    </source>
</reference>
<evidence type="ECO:0000256" key="1">
    <source>
        <dbReference type="ARBA" id="ARBA00012771"/>
    </source>
</evidence>
<evidence type="ECO:0000259" key="6">
    <source>
        <dbReference type="Pfam" id="PF05175"/>
    </source>
</evidence>
<dbReference type="OrthoDB" id="9800643at2"/>
<keyword evidence="2 7" id="KW-0489">Methyltransferase</keyword>
<dbReference type="KEGG" id="cga:Celgi_1786"/>
<dbReference type="Pfam" id="PF05175">
    <property type="entry name" value="MTS"/>
    <property type="match status" value="1"/>
</dbReference>
<evidence type="ECO:0000256" key="4">
    <source>
        <dbReference type="ARBA" id="ARBA00022691"/>
    </source>
</evidence>
<dbReference type="AlphaFoldDB" id="F8A6T9"/>
<keyword evidence="8" id="KW-1185">Reference proteome</keyword>
<evidence type="ECO:0000313" key="7">
    <source>
        <dbReference type="EMBL" id="AEI12293.1"/>
    </source>
</evidence>
<gene>
    <name evidence="7" type="ordered locus">Celgi_1786</name>
</gene>
<sequence>MVDACGSHEALAARLRATGSVFAEDEATLLLQHAAAAPCSPDELETLVARRCAGEPLELVVGWASFGGVRVTVAPGVFVPRQRTTLLVGLAEGVLRDEPRGAAPVVVDLCCGTGAVGAALLARLPGLDLHAADLDPDAVACARRNLPADRVHQGDLLEALPTALRGRVDVVVANAPYVPTDAIGTMPPEAREHEHHVALDGGDDGLAVHRRIAQTVRPWLAAGGVVLIETSVRQAPATAALLHAVGLATRVVHDEDVDGTVVVAHVPTEPERRATV</sequence>
<dbReference type="PANTHER" id="PTHR18895">
    <property type="entry name" value="HEMK METHYLTRANSFERASE"/>
    <property type="match status" value="1"/>
</dbReference>
<feature type="domain" description="Methyltransferase small" evidence="6">
    <location>
        <begin position="103"/>
        <end position="178"/>
    </location>
</feature>
<dbReference type="GO" id="GO:0032259">
    <property type="term" value="P:methylation"/>
    <property type="evidence" value="ECO:0007669"/>
    <property type="project" value="UniProtKB-KW"/>
</dbReference>
<dbReference type="InterPro" id="IPR050320">
    <property type="entry name" value="N5-glutamine_MTase"/>
</dbReference>
<evidence type="ECO:0000256" key="5">
    <source>
        <dbReference type="ARBA" id="ARBA00048391"/>
    </source>
</evidence>
<comment type="catalytic activity">
    <reaction evidence="5">
        <text>L-glutaminyl-[peptide chain release factor] + S-adenosyl-L-methionine = N(5)-methyl-L-glutaminyl-[peptide chain release factor] + S-adenosyl-L-homocysteine + H(+)</text>
        <dbReference type="Rhea" id="RHEA:42896"/>
        <dbReference type="Rhea" id="RHEA-COMP:10271"/>
        <dbReference type="Rhea" id="RHEA-COMP:10272"/>
        <dbReference type="ChEBI" id="CHEBI:15378"/>
        <dbReference type="ChEBI" id="CHEBI:30011"/>
        <dbReference type="ChEBI" id="CHEBI:57856"/>
        <dbReference type="ChEBI" id="CHEBI:59789"/>
        <dbReference type="ChEBI" id="CHEBI:61891"/>
        <dbReference type="EC" id="2.1.1.297"/>
    </reaction>
</comment>
<keyword evidence="4" id="KW-0949">S-adenosyl-L-methionine</keyword>
<dbReference type="HOGENOM" id="CLU_018398_4_2_11"/>
<organism evidence="7 8">
    <name type="scientific">Cellulomonas gilvus (strain ATCC 13127 / NRRL B-14078)</name>
    <name type="common">Cellvibrio gilvus</name>
    <dbReference type="NCBI Taxonomy" id="593907"/>
    <lineage>
        <taxon>Bacteria</taxon>
        <taxon>Bacillati</taxon>
        <taxon>Actinomycetota</taxon>
        <taxon>Actinomycetes</taxon>
        <taxon>Micrococcales</taxon>
        <taxon>Cellulomonadaceae</taxon>
        <taxon>Cellulomonas</taxon>
    </lineage>
</organism>
<protein>
    <recommendedName>
        <fullName evidence="1">peptide chain release factor N(5)-glutamine methyltransferase</fullName>
        <ecNumber evidence="1">2.1.1.297</ecNumber>
    </recommendedName>
</protein>
<dbReference type="NCBIfam" id="TIGR03704">
    <property type="entry name" value="PrmC_rel_meth"/>
    <property type="match status" value="1"/>
</dbReference>
<dbReference type="NCBIfam" id="TIGR00536">
    <property type="entry name" value="hemK_fam"/>
    <property type="match status" value="1"/>
</dbReference>
<dbReference type="InterPro" id="IPR029063">
    <property type="entry name" value="SAM-dependent_MTases_sf"/>
</dbReference>
<dbReference type="PANTHER" id="PTHR18895:SF74">
    <property type="entry name" value="MTRF1L RELEASE FACTOR GLUTAMINE METHYLTRANSFERASE"/>
    <property type="match status" value="1"/>
</dbReference>
<dbReference type="GO" id="GO:0102559">
    <property type="term" value="F:peptide chain release factor N(5)-glutamine methyltransferase activity"/>
    <property type="evidence" value="ECO:0007669"/>
    <property type="project" value="UniProtKB-EC"/>
</dbReference>
<dbReference type="EMBL" id="CP002665">
    <property type="protein sequence ID" value="AEI12293.1"/>
    <property type="molecule type" value="Genomic_DNA"/>
</dbReference>
<evidence type="ECO:0000256" key="2">
    <source>
        <dbReference type="ARBA" id="ARBA00022603"/>
    </source>
</evidence>
<dbReference type="Proteomes" id="UP000000485">
    <property type="component" value="Chromosome"/>
</dbReference>
<dbReference type="InterPro" id="IPR022446">
    <property type="entry name" value="MeTrfrase_put"/>
</dbReference>
<dbReference type="EC" id="2.1.1.297" evidence="1"/>
<name>F8A6T9_CELGA</name>
<dbReference type="InterPro" id="IPR004556">
    <property type="entry name" value="HemK-like"/>
</dbReference>
<dbReference type="InterPro" id="IPR007848">
    <property type="entry name" value="Small_mtfrase_dom"/>
</dbReference>
<dbReference type="RefSeq" id="WP_013883812.1">
    <property type="nucleotide sequence ID" value="NC_015671.1"/>
</dbReference>
<dbReference type="STRING" id="593907.Celgi_1786"/>
<proteinExistence type="predicted"/>
<evidence type="ECO:0000313" key="8">
    <source>
        <dbReference type="Proteomes" id="UP000000485"/>
    </source>
</evidence>
<dbReference type="Gene3D" id="3.40.50.150">
    <property type="entry name" value="Vaccinia Virus protein VP39"/>
    <property type="match status" value="1"/>
</dbReference>
<keyword evidence="3" id="KW-0808">Transferase</keyword>
<dbReference type="eggNOG" id="COG2890">
    <property type="taxonomic scope" value="Bacteria"/>
</dbReference>
<accession>F8A6T9</accession>
<evidence type="ECO:0000256" key="3">
    <source>
        <dbReference type="ARBA" id="ARBA00022679"/>
    </source>
</evidence>